<evidence type="ECO:0008006" key="5">
    <source>
        <dbReference type="Google" id="ProtNLM"/>
    </source>
</evidence>
<proteinExistence type="predicted"/>
<feature type="region of interest" description="Disordered" evidence="1">
    <location>
        <begin position="145"/>
        <end position="168"/>
    </location>
</feature>
<evidence type="ECO:0000256" key="2">
    <source>
        <dbReference type="SAM" id="SignalP"/>
    </source>
</evidence>
<keyword evidence="2" id="KW-0732">Signal</keyword>
<comment type="caution">
    <text evidence="3">The sequence shown here is derived from an EMBL/GenBank/DDBJ whole genome shotgun (WGS) entry which is preliminary data.</text>
</comment>
<dbReference type="Proteomes" id="UP000590811">
    <property type="component" value="Unassembled WGS sequence"/>
</dbReference>
<dbReference type="PROSITE" id="PS51257">
    <property type="entry name" value="PROKAR_LIPOPROTEIN"/>
    <property type="match status" value="1"/>
</dbReference>
<dbReference type="RefSeq" id="WP_184506908.1">
    <property type="nucleotide sequence ID" value="NZ_JACHVT010000001.1"/>
</dbReference>
<evidence type="ECO:0000313" key="4">
    <source>
        <dbReference type="Proteomes" id="UP000590811"/>
    </source>
</evidence>
<name>A0A839PKV3_9MICO</name>
<accession>A0A839PKV3</accession>
<dbReference type="AlphaFoldDB" id="A0A839PKV3"/>
<protein>
    <recommendedName>
        <fullName evidence="5">Lipoprotein</fullName>
    </recommendedName>
</protein>
<feature type="signal peptide" evidence="2">
    <location>
        <begin position="1"/>
        <end position="21"/>
    </location>
</feature>
<dbReference type="EMBL" id="JACHVT010000001">
    <property type="protein sequence ID" value="MBB2984870.1"/>
    <property type="molecule type" value="Genomic_DNA"/>
</dbReference>
<feature type="chain" id="PRO_5032649390" description="Lipoprotein" evidence="2">
    <location>
        <begin position="22"/>
        <end position="185"/>
    </location>
</feature>
<evidence type="ECO:0000256" key="1">
    <source>
        <dbReference type="SAM" id="MobiDB-lite"/>
    </source>
</evidence>
<sequence length="185" mass="19448">MSTTSRLAASTALLVVVGVLAACGPPSTGTIGVGVDAAGRPVGFLKVCEGEHMDGAGLVTEPITNSSRAIASWDVRPAATASTSWSFDKPSGGWVVRRPVPQLQPGVVYHLEAGADDGSGYGGYVLFTLEDLKAMKPGQVRVYDHVRTPPAGEPTGSDDQQARDENDGFMRVITQRDFERASCLE</sequence>
<gene>
    <name evidence="3" type="ORF">FHW14_000010</name>
</gene>
<organism evidence="3 4">
    <name type="scientific">Terracoccus luteus</name>
    <dbReference type="NCBI Taxonomy" id="53356"/>
    <lineage>
        <taxon>Bacteria</taxon>
        <taxon>Bacillati</taxon>
        <taxon>Actinomycetota</taxon>
        <taxon>Actinomycetes</taxon>
        <taxon>Micrococcales</taxon>
        <taxon>Intrasporangiaceae</taxon>
        <taxon>Terracoccus</taxon>
    </lineage>
</organism>
<evidence type="ECO:0000313" key="3">
    <source>
        <dbReference type="EMBL" id="MBB2984870.1"/>
    </source>
</evidence>
<reference evidence="3 4" key="1">
    <citation type="submission" date="2020-08" db="EMBL/GenBank/DDBJ databases">
        <title>Genomic Encyclopedia of Type Strains, Phase IV (KMG-V): Genome sequencing to study the core and pangenomes of soil and plant-associated prokaryotes.</title>
        <authorList>
            <person name="Whitman W."/>
        </authorList>
    </citation>
    <scope>NUCLEOTIDE SEQUENCE [LARGE SCALE GENOMIC DNA]</scope>
    <source>
        <strain evidence="3 4">B3ACCR2</strain>
    </source>
</reference>